<dbReference type="Gene3D" id="3.20.20.140">
    <property type="entry name" value="Metal-dependent hydrolases"/>
    <property type="match status" value="1"/>
</dbReference>
<reference evidence="3" key="1">
    <citation type="submission" date="2018-05" db="EMBL/GenBank/DDBJ databases">
        <authorList>
            <person name="Lanie J.A."/>
            <person name="Ng W.-L."/>
            <person name="Kazmierczak K.M."/>
            <person name="Andrzejewski T.M."/>
            <person name="Davidsen T.M."/>
            <person name="Wayne K.J."/>
            <person name="Tettelin H."/>
            <person name="Glass J.I."/>
            <person name="Rusch D."/>
            <person name="Podicherti R."/>
            <person name="Tsui H.-C.T."/>
            <person name="Winkler M.E."/>
        </authorList>
    </citation>
    <scope>NUCLEOTIDE SEQUENCE</scope>
</reference>
<comment type="similarity">
    <text evidence="1">Belongs to the metallo-dependent hydrolases superfamily.</text>
</comment>
<name>A0A382TK80_9ZZZZ</name>
<proteinExistence type="inferred from homology"/>
<sequence>LGAVGTSYYPEMTDLNWLLDEPCIPLWEAYQATGLVCNLQLQPANYPVLLELLQRYPQVRFVINHMGLPGSFDLDDASYGGLMAGAVYANLFVKASAFYAAAETPWNLACPQALAFFYRLVEGLGADRILWGSDWPPVERFLTYQQSLEIVRTQADLSASDRALILGENAARVFGI</sequence>
<evidence type="ECO:0000256" key="1">
    <source>
        <dbReference type="ARBA" id="ARBA00038310"/>
    </source>
</evidence>
<dbReference type="InterPro" id="IPR006680">
    <property type="entry name" value="Amidohydro-rel"/>
</dbReference>
<dbReference type="PANTHER" id="PTHR43569">
    <property type="entry name" value="AMIDOHYDROLASE"/>
    <property type="match status" value="1"/>
</dbReference>
<gene>
    <name evidence="3" type="ORF">METZ01_LOCUS375026</name>
</gene>
<dbReference type="Pfam" id="PF04909">
    <property type="entry name" value="Amidohydro_2"/>
    <property type="match status" value="1"/>
</dbReference>
<dbReference type="AlphaFoldDB" id="A0A382TK80"/>
<dbReference type="InterPro" id="IPR052350">
    <property type="entry name" value="Metallo-dep_Lactonases"/>
</dbReference>
<accession>A0A382TK80</accession>
<dbReference type="GO" id="GO:0016787">
    <property type="term" value="F:hydrolase activity"/>
    <property type="evidence" value="ECO:0007669"/>
    <property type="project" value="InterPro"/>
</dbReference>
<organism evidence="3">
    <name type="scientific">marine metagenome</name>
    <dbReference type="NCBI Taxonomy" id="408172"/>
    <lineage>
        <taxon>unclassified sequences</taxon>
        <taxon>metagenomes</taxon>
        <taxon>ecological metagenomes</taxon>
    </lineage>
</organism>
<dbReference type="SUPFAM" id="SSF51556">
    <property type="entry name" value="Metallo-dependent hydrolases"/>
    <property type="match status" value="1"/>
</dbReference>
<dbReference type="InterPro" id="IPR032466">
    <property type="entry name" value="Metal_Hydrolase"/>
</dbReference>
<protein>
    <recommendedName>
        <fullName evidence="2">Amidohydrolase-related domain-containing protein</fullName>
    </recommendedName>
</protein>
<evidence type="ECO:0000259" key="2">
    <source>
        <dbReference type="Pfam" id="PF04909"/>
    </source>
</evidence>
<feature type="non-terminal residue" evidence="3">
    <location>
        <position position="1"/>
    </location>
</feature>
<dbReference type="EMBL" id="UINC01137061">
    <property type="protein sequence ID" value="SVD22172.1"/>
    <property type="molecule type" value="Genomic_DNA"/>
</dbReference>
<feature type="domain" description="Amidohydrolase-related" evidence="2">
    <location>
        <begin position="1"/>
        <end position="176"/>
    </location>
</feature>
<evidence type="ECO:0000313" key="3">
    <source>
        <dbReference type="EMBL" id="SVD22172.1"/>
    </source>
</evidence>
<dbReference type="PANTHER" id="PTHR43569:SF2">
    <property type="entry name" value="AMIDOHYDROLASE-RELATED DOMAIN-CONTAINING PROTEIN"/>
    <property type="match status" value="1"/>
</dbReference>